<evidence type="ECO:0000256" key="6">
    <source>
        <dbReference type="ARBA" id="ARBA00022692"/>
    </source>
</evidence>
<dbReference type="AlphaFoldDB" id="A0A2G2XQW6"/>
<evidence type="ECO:0000256" key="9">
    <source>
        <dbReference type="ARBA" id="ARBA00022989"/>
    </source>
</evidence>
<dbReference type="InterPro" id="IPR002680">
    <property type="entry name" value="AOX"/>
</dbReference>
<evidence type="ECO:0000256" key="5">
    <source>
        <dbReference type="ARBA" id="ARBA00022660"/>
    </source>
</evidence>
<comment type="catalytic activity">
    <reaction evidence="1 13">
        <text>2 a ubiquinol + O2 = 2 a ubiquinone + 2 H2O</text>
        <dbReference type="Rhea" id="RHEA:30255"/>
        <dbReference type="Rhea" id="RHEA-COMP:9565"/>
        <dbReference type="Rhea" id="RHEA-COMP:9566"/>
        <dbReference type="ChEBI" id="CHEBI:15377"/>
        <dbReference type="ChEBI" id="CHEBI:15379"/>
        <dbReference type="ChEBI" id="CHEBI:16389"/>
        <dbReference type="ChEBI" id="CHEBI:17976"/>
        <dbReference type="EC" id="1.10.3.11"/>
    </reaction>
</comment>
<dbReference type="GO" id="GO:0106292">
    <property type="term" value="F:superoxide-generating NADPH oxidase activity"/>
    <property type="evidence" value="ECO:0007669"/>
    <property type="project" value="UniProtKB-ARBA"/>
</dbReference>
<evidence type="ECO:0000256" key="7">
    <source>
        <dbReference type="ARBA" id="ARBA00022723"/>
    </source>
</evidence>
<dbReference type="Gene3D" id="1.20.1260.140">
    <property type="entry name" value="Alternative oxidase"/>
    <property type="match status" value="1"/>
</dbReference>
<evidence type="ECO:0000256" key="4">
    <source>
        <dbReference type="ARBA" id="ARBA00022448"/>
    </source>
</evidence>
<dbReference type="GO" id="GO:0010230">
    <property type="term" value="P:alternative respiration"/>
    <property type="evidence" value="ECO:0007669"/>
    <property type="project" value="TreeGrafter"/>
</dbReference>
<reference evidence="14 15" key="1">
    <citation type="journal article" date="2017" name="Genome Biol.">
        <title>New reference genome sequences of hot pepper reveal the massive evolution of plant disease-resistance genes by retroduplication.</title>
        <authorList>
            <person name="Kim S."/>
            <person name="Park J."/>
            <person name="Yeom S.I."/>
            <person name="Kim Y.M."/>
            <person name="Seo E."/>
            <person name="Kim K.T."/>
            <person name="Kim M.S."/>
            <person name="Lee J.M."/>
            <person name="Cheong K."/>
            <person name="Shin H.S."/>
            <person name="Kim S.B."/>
            <person name="Han K."/>
            <person name="Lee J."/>
            <person name="Park M."/>
            <person name="Lee H.A."/>
            <person name="Lee H.Y."/>
            <person name="Lee Y."/>
            <person name="Oh S."/>
            <person name="Lee J.H."/>
            <person name="Choi E."/>
            <person name="Choi E."/>
            <person name="Lee S.E."/>
            <person name="Jeon J."/>
            <person name="Kim H."/>
            <person name="Choi G."/>
            <person name="Song H."/>
            <person name="Lee J."/>
            <person name="Lee S.C."/>
            <person name="Kwon J.K."/>
            <person name="Lee H.Y."/>
            <person name="Koo N."/>
            <person name="Hong Y."/>
            <person name="Kim R.W."/>
            <person name="Kang W.H."/>
            <person name="Huh J.H."/>
            <person name="Kang B.C."/>
            <person name="Yang T.J."/>
            <person name="Lee Y.H."/>
            <person name="Bennetzen J.L."/>
            <person name="Choi D."/>
        </authorList>
    </citation>
    <scope>NUCLEOTIDE SEQUENCE [LARGE SCALE GENOMIC DNA]</scope>
    <source>
        <strain evidence="15">cv. PBC81</strain>
    </source>
</reference>
<evidence type="ECO:0000256" key="2">
    <source>
        <dbReference type="ARBA" id="ARBA00004370"/>
    </source>
</evidence>
<reference evidence="15" key="2">
    <citation type="journal article" date="2017" name="J. Anim. Genet.">
        <title>Multiple reference genome sequences of hot pepper reveal the massive evolution of plant disease resistance genes by retroduplication.</title>
        <authorList>
            <person name="Kim S."/>
            <person name="Park J."/>
            <person name="Yeom S.-I."/>
            <person name="Kim Y.-M."/>
            <person name="Seo E."/>
            <person name="Kim K.-T."/>
            <person name="Kim M.-S."/>
            <person name="Lee J.M."/>
            <person name="Cheong K."/>
            <person name="Shin H.-S."/>
            <person name="Kim S.-B."/>
            <person name="Han K."/>
            <person name="Lee J."/>
            <person name="Park M."/>
            <person name="Lee H.-A."/>
            <person name="Lee H.-Y."/>
            <person name="Lee Y."/>
            <person name="Oh S."/>
            <person name="Lee J.H."/>
            <person name="Choi E."/>
            <person name="Choi E."/>
            <person name="Lee S.E."/>
            <person name="Jeon J."/>
            <person name="Kim H."/>
            <person name="Choi G."/>
            <person name="Song H."/>
            <person name="Lee J."/>
            <person name="Lee S.-C."/>
            <person name="Kwon J.-K."/>
            <person name="Lee H.-Y."/>
            <person name="Koo N."/>
            <person name="Hong Y."/>
            <person name="Kim R.W."/>
            <person name="Kang W.-H."/>
            <person name="Huh J.H."/>
            <person name="Kang B.-C."/>
            <person name="Yang T.-J."/>
            <person name="Lee Y.-H."/>
            <person name="Bennetzen J.L."/>
            <person name="Choi D."/>
        </authorList>
    </citation>
    <scope>NUCLEOTIDE SEQUENCE [LARGE SCALE GENOMIC DNA]</scope>
    <source>
        <strain evidence="15">cv. PBC81</strain>
    </source>
</reference>
<evidence type="ECO:0000256" key="8">
    <source>
        <dbReference type="ARBA" id="ARBA00022982"/>
    </source>
</evidence>
<dbReference type="EMBL" id="MLFT02000001">
    <property type="protein sequence ID" value="PHT59887.1"/>
    <property type="molecule type" value="Genomic_DNA"/>
</dbReference>
<evidence type="ECO:0000256" key="1">
    <source>
        <dbReference type="ARBA" id="ARBA00001192"/>
    </source>
</evidence>
<dbReference type="GO" id="GO:0102721">
    <property type="term" value="F:ubiquinol:oxygen oxidoreductase activity"/>
    <property type="evidence" value="ECO:0007669"/>
    <property type="project" value="UniProtKB-EC"/>
</dbReference>
<keyword evidence="7 13" id="KW-0479">Metal-binding</keyword>
<evidence type="ECO:0000313" key="15">
    <source>
        <dbReference type="Proteomes" id="UP000224567"/>
    </source>
</evidence>
<evidence type="ECO:0000256" key="13">
    <source>
        <dbReference type="RuleBase" id="RU003779"/>
    </source>
</evidence>
<keyword evidence="9" id="KW-1133">Transmembrane helix</keyword>
<comment type="subcellular location">
    <subcellularLocation>
        <location evidence="2">Membrane</location>
    </subcellularLocation>
</comment>
<dbReference type="GO" id="GO:0005739">
    <property type="term" value="C:mitochondrion"/>
    <property type="evidence" value="ECO:0007669"/>
    <property type="project" value="TreeGrafter"/>
</dbReference>
<keyword evidence="6 13" id="KW-0812">Transmembrane</keyword>
<sequence>MLMKLTIRDVNHFASSWETYQAELLIDLSKYHVPKKFLDKVAYWSVKLLRIPIYLFFKERYGCRAMILETVAGVPGMVGGTGDLKFELIKASLKLMVMLTTHRNPDSPSREPSLMVPNCYFVVKG</sequence>
<comment type="cofactor">
    <cofactor evidence="13">
        <name>Fe cation</name>
        <dbReference type="ChEBI" id="CHEBI:24875"/>
    </cofactor>
    <text evidence="13">Binds 2 iron ions per subunit.</text>
</comment>
<keyword evidence="12 13" id="KW-0472">Membrane</keyword>
<evidence type="ECO:0000256" key="3">
    <source>
        <dbReference type="ARBA" id="ARBA00008388"/>
    </source>
</evidence>
<dbReference type="Pfam" id="PF01786">
    <property type="entry name" value="AOX"/>
    <property type="match status" value="1"/>
</dbReference>
<gene>
    <name evidence="14" type="ORF">CQW23_02250</name>
</gene>
<keyword evidence="15" id="KW-1185">Reference proteome</keyword>
<dbReference type="InterPro" id="IPR038659">
    <property type="entry name" value="AOX_sf"/>
</dbReference>
<proteinExistence type="inferred from homology"/>
<keyword evidence="8 13" id="KW-0249">Electron transport</keyword>
<dbReference type="GO" id="GO:0009916">
    <property type="term" value="F:alternative oxidase activity"/>
    <property type="evidence" value="ECO:0007669"/>
    <property type="project" value="UniProtKB-UniRule"/>
</dbReference>
<evidence type="ECO:0000256" key="11">
    <source>
        <dbReference type="ARBA" id="ARBA00023004"/>
    </source>
</evidence>
<protein>
    <recommendedName>
        <fullName evidence="13">Ubiquinol oxidase</fullName>
        <ecNumber evidence="13">1.10.3.11</ecNumber>
    </recommendedName>
</protein>
<keyword evidence="10 13" id="KW-0560">Oxidoreductase</keyword>
<evidence type="ECO:0000313" key="14">
    <source>
        <dbReference type="EMBL" id="PHT59887.1"/>
    </source>
</evidence>
<keyword evidence="5 13" id="KW-0679">Respiratory chain</keyword>
<dbReference type="PANTHER" id="PTHR31803">
    <property type="entry name" value="ALTERNATIVE OXIDASE"/>
    <property type="match status" value="1"/>
</dbReference>
<dbReference type="OrthoDB" id="16906at2759"/>
<dbReference type="EC" id="1.10.3.11" evidence="13"/>
<evidence type="ECO:0000256" key="10">
    <source>
        <dbReference type="ARBA" id="ARBA00023002"/>
    </source>
</evidence>
<organism evidence="14 15">
    <name type="scientific">Capsicum baccatum</name>
    <name type="common">Peruvian pepper</name>
    <dbReference type="NCBI Taxonomy" id="33114"/>
    <lineage>
        <taxon>Eukaryota</taxon>
        <taxon>Viridiplantae</taxon>
        <taxon>Streptophyta</taxon>
        <taxon>Embryophyta</taxon>
        <taxon>Tracheophyta</taxon>
        <taxon>Spermatophyta</taxon>
        <taxon>Magnoliopsida</taxon>
        <taxon>eudicotyledons</taxon>
        <taxon>Gunneridae</taxon>
        <taxon>Pentapetalae</taxon>
        <taxon>asterids</taxon>
        <taxon>lamiids</taxon>
        <taxon>Solanales</taxon>
        <taxon>Solanaceae</taxon>
        <taxon>Solanoideae</taxon>
        <taxon>Capsiceae</taxon>
        <taxon>Capsicum</taxon>
    </lineage>
</organism>
<dbReference type="Proteomes" id="UP000224567">
    <property type="component" value="Unassembled WGS sequence"/>
</dbReference>
<keyword evidence="4" id="KW-0813">Transport</keyword>
<comment type="caution">
    <text evidence="14">The sequence shown here is derived from an EMBL/GenBank/DDBJ whole genome shotgun (WGS) entry which is preliminary data.</text>
</comment>
<comment type="similarity">
    <text evidence="3 13">Belongs to the alternative oxidase family.</text>
</comment>
<dbReference type="GO" id="GO:0016020">
    <property type="term" value="C:membrane"/>
    <property type="evidence" value="ECO:0007669"/>
    <property type="project" value="UniProtKB-SubCell"/>
</dbReference>
<name>A0A2G2XQW6_CAPBA</name>
<dbReference type="STRING" id="33114.A0A2G2XQW6"/>
<evidence type="ECO:0000256" key="12">
    <source>
        <dbReference type="ARBA" id="ARBA00023136"/>
    </source>
</evidence>
<keyword evidence="11 13" id="KW-0408">Iron</keyword>
<accession>A0A2G2XQW6</accession>
<dbReference type="GO" id="GO:0098803">
    <property type="term" value="C:respiratory chain complex"/>
    <property type="evidence" value="ECO:0007669"/>
    <property type="project" value="UniProtKB-UniRule"/>
</dbReference>
<dbReference type="GO" id="GO:0046872">
    <property type="term" value="F:metal ion binding"/>
    <property type="evidence" value="ECO:0007669"/>
    <property type="project" value="UniProtKB-UniRule"/>
</dbReference>
<dbReference type="PANTHER" id="PTHR31803:SF6">
    <property type="entry name" value="UBIQUINOL OXIDASE 2, MITOCHONDRIAL"/>
    <property type="match status" value="1"/>
</dbReference>